<dbReference type="EMBL" id="FOLM01000001">
    <property type="protein sequence ID" value="SFB87499.1"/>
    <property type="molecule type" value="Genomic_DNA"/>
</dbReference>
<gene>
    <name evidence="3" type="ORF">SAMN05421773_101343</name>
</gene>
<dbReference type="Proteomes" id="UP000199207">
    <property type="component" value="Unassembled WGS sequence"/>
</dbReference>
<accession>A0A1I1EK11</accession>
<reference evidence="3 4" key="1">
    <citation type="submission" date="2016-10" db="EMBL/GenBank/DDBJ databases">
        <authorList>
            <person name="de Groot N.N."/>
        </authorList>
    </citation>
    <scope>NUCLEOTIDE SEQUENCE [LARGE SCALE GENOMIC DNA]</scope>
    <source>
        <strain evidence="3 4">CGMCC 4.5739</strain>
    </source>
</reference>
<dbReference type="InterPro" id="IPR058070">
    <property type="entry name" value="MmpB-like"/>
</dbReference>
<dbReference type="RefSeq" id="WP_175541205.1">
    <property type="nucleotide sequence ID" value="NZ_FOLM01000001.1"/>
</dbReference>
<evidence type="ECO:0000256" key="2">
    <source>
        <dbReference type="SAM" id="Phobius"/>
    </source>
</evidence>
<evidence type="ECO:0000256" key="1">
    <source>
        <dbReference type="SAM" id="MobiDB-lite"/>
    </source>
</evidence>
<dbReference type="AlphaFoldDB" id="A0A1I1EK11"/>
<evidence type="ECO:0000313" key="3">
    <source>
        <dbReference type="EMBL" id="SFB87499.1"/>
    </source>
</evidence>
<keyword evidence="4" id="KW-1185">Reference proteome</keyword>
<name>A0A1I1EK11_9ACTN</name>
<protein>
    <submittedName>
        <fullName evidence="3">Uncharacterized protein</fullName>
    </submittedName>
</protein>
<evidence type="ECO:0000313" key="4">
    <source>
        <dbReference type="Proteomes" id="UP000199207"/>
    </source>
</evidence>
<dbReference type="STRING" id="910347.SAMN05421773_101343"/>
<feature type="transmembrane region" description="Helical" evidence="2">
    <location>
        <begin position="26"/>
        <end position="45"/>
    </location>
</feature>
<keyword evidence="2" id="KW-0472">Membrane</keyword>
<organism evidence="3 4">
    <name type="scientific">Streptomyces aidingensis</name>
    <dbReference type="NCBI Taxonomy" id="910347"/>
    <lineage>
        <taxon>Bacteria</taxon>
        <taxon>Bacillati</taxon>
        <taxon>Actinomycetota</taxon>
        <taxon>Actinomycetes</taxon>
        <taxon>Kitasatosporales</taxon>
        <taxon>Streptomycetaceae</taxon>
        <taxon>Streptomyces</taxon>
    </lineage>
</organism>
<keyword evidence="2" id="KW-1133">Transmembrane helix</keyword>
<dbReference type="NCBIfam" id="NF047320">
    <property type="entry name" value="morpho_MmpB"/>
    <property type="match status" value="1"/>
</dbReference>
<sequence length="50" mass="5050">MLWSDLGRDGEGAAGGSPEQRAAGAMLRRAGWVIAVAMVLAAVLLRPSGG</sequence>
<dbReference type="Pfam" id="PF26627">
    <property type="entry name" value="MmpB"/>
    <property type="match status" value="1"/>
</dbReference>
<feature type="compositionally biased region" description="Basic and acidic residues" evidence="1">
    <location>
        <begin position="1"/>
        <end position="11"/>
    </location>
</feature>
<proteinExistence type="predicted"/>
<keyword evidence="2" id="KW-0812">Transmembrane</keyword>
<feature type="region of interest" description="Disordered" evidence="1">
    <location>
        <begin position="1"/>
        <end position="20"/>
    </location>
</feature>